<dbReference type="InterPro" id="IPR000178">
    <property type="entry name" value="TF_IF2_bacterial-like"/>
</dbReference>
<dbReference type="InterPro" id="IPR053905">
    <property type="entry name" value="EF-G-like_DII"/>
</dbReference>
<name>A0A381SMC9_9ZZZZ</name>
<dbReference type="FunFam" id="2.40.30.10:FF:000054">
    <property type="entry name" value="Translation initiation factor IF-2"/>
    <property type="match status" value="1"/>
</dbReference>
<evidence type="ECO:0000256" key="4">
    <source>
        <dbReference type="ARBA" id="ARBA00022917"/>
    </source>
</evidence>
<evidence type="ECO:0000313" key="7">
    <source>
        <dbReference type="EMBL" id="SVA05166.1"/>
    </source>
</evidence>
<comment type="similarity">
    <text evidence="1">Belongs to the TRAFAC class translation factor GTPase superfamily. Classic translation factor GTPase family. IF-2 subfamily.</text>
</comment>
<dbReference type="InterPro" id="IPR036925">
    <property type="entry name" value="TIF_IF2_dom3_sf"/>
</dbReference>
<dbReference type="Pfam" id="PF22042">
    <property type="entry name" value="EF-G_D2"/>
    <property type="match status" value="1"/>
</dbReference>
<evidence type="ECO:0000259" key="6">
    <source>
        <dbReference type="PROSITE" id="PS51722"/>
    </source>
</evidence>
<dbReference type="InterPro" id="IPR009000">
    <property type="entry name" value="Transl_B-barrel_sf"/>
</dbReference>
<protein>
    <recommendedName>
        <fullName evidence="6">Tr-type G domain-containing protein</fullName>
    </recommendedName>
</protein>
<evidence type="ECO:0000256" key="5">
    <source>
        <dbReference type="ARBA" id="ARBA00023134"/>
    </source>
</evidence>
<dbReference type="InterPro" id="IPR015760">
    <property type="entry name" value="TIF_IF2"/>
</dbReference>
<dbReference type="GO" id="GO:0003743">
    <property type="term" value="F:translation initiation factor activity"/>
    <property type="evidence" value="ECO:0007669"/>
    <property type="project" value="UniProtKB-KW"/>
</dbReference>
<dbReference type="GO" id="GO:0003924">
    <property type="term" value="F:GTPase activity"/>
    <property type="evidence" value="ECO:0007669"/>
    <property type="project" value="InterPro"/>
</dbReference>
<dbReference type="NCBIfam" id="TIGR00487">
    <property type="entry name" value="IF-2"/>
    <property type="match status" value="1"/>
</dbReference>
<gene>
    <name evidence="7" type="ORF">METZ01_LOCUS58020</name>
</gene>
<dbReference type="FunFam" id="3.40.50.10050:FF:000001">
    <property type="entry name" value="Translation initiation factor IF-2"/>
    <property type="match status" value="1"/>
</dbReference>
<dbReference type="HAMAP" id="MF_00100_B">
    <property type="entry name" value="IF_2_B"/>
    <property type="match status" value="1"/>
</dbReference>
<dbReference type="FunFam" id="3.40.50.300:FF:000019">
    <property type="entry name" value="Translation initiation factor IF-2"/>
    <property type="match status" value="1"/>
</dbReference>
<organism evidence="7">
    <name type="scientific">marine metagenome</name>
    <dbReference type="NCBI Taxonomy" id="408172"/>
    <lineage>
        <taxon>unclassified sequences</taxon>
        <taxon>metagenomes</taxon>
        <taxon>ecological metagenomes</taxon>
    </lineage>
</organism>
<accession>A0A381SMC9</accession>
<evidence type="ECO:0000256" key="1">
    <source>
        <dbReference type="ARBA" id="ARBA00007733"/>
    </source>
</evidence>
<evidence type="ECO:0000256" key="3">
    <source>
        <dbReference type="ARBA" id="ARBA00022741"/>
    </source>
</evidence>
<proteinExistence type="inferred from homology"/>
<dbReference type="GO" id="GO:0005829">
    <property type="term" value="C:cytosol"/>
    <property type="evidence" value="ECO:0007669"/>
    <property type="project" value="TreeGrafter"/>
</dbReference>
<dbReference type="Gene3D" id="3.40.50.300">
    <property type="entry name" value="P-loop containing nucleotide triphosphate hydrolases"/>
    <property type="match status" value="1"/>
</dbReference>
<sequence>MSSQIDQAENDEDAVIDLPAAIMVSDLADQLDVGAVEVVKALMRGGYMFSVNDVIEHEIASVVCQLFGFQAASLSESGTETNSIVIDNKDEDPKQLATRPPIVTILGHVDHGKTTLLDSIRKTNVVDGESGGITQHIAAYQIKHNDSRITFLDTPGHEAFTAMRARGAQVTDIAILVVASDDGVMPQTIEAIDHVRAANVPLIVAVTKKDLPNADLDKVYRELSERDLLIEDWGGEIISIPVSGITGDGVPELLENIQLVAEISELKANPHRTAQGVVVEARKDKSKGNIATLLVQTGTLNQGDILVIRNTYGKIRAMFDDQGDRIKSANPSTPVEVMGLHDIPEAGSIFTIAENDKFAKEMVDKYERQIRAEATKLQDAHTRNMPGDLRQVDLIIKTDVQGTIEPVKVALENLNSDDCRVNVIHIASGGITERDVLLAVASDAVVIGFRSPPEGGAASLAKQEGVEIREYDVIYHLIEDVSKALEGLLEPTYGDVYVGRASVRAVFNVGRRVKVAGIFVSDGKISRDSRIRVLRGGSEIFMGSVSSLKHFKDDV</sequence>
<dbReference type="SUPFAM" id="SSF52156">
    <property type="entry name" value="Initiation factor IF2/eIF5b, domain 3"/>
    <property type="match status" value="1"/>
</dbReference>
<dbReference type="PANTHER" id="PTHR43381:SF5">
    <property type="entry name" value="TR-TYPE G DOMAIN-CONTAINING PROTEIN"/>
    <property type="match status" value="1"/>
</dbReference>
<dbReference type="CDD" id="cd03692">
    <property type="entry name" value="mtIF2_IVc"/>
    <property type="match status" value="1"/>
</dbReference>
<keyword evidence="2" id="KW-0396">Initiation factor</keyword>
<evidence type="ECO:0000256" key="2">
    <source>
        <dbReference type="ARBA" id="ARBA00022540"/>
    </source>
</evidence>
<dbReference type="GO" id="GO:0005525">
    <property type="term" value="F:GTP binding"/>
    <property type="evidence" value="ECO:0007669"/>
    <property type="project" value="UniProtKB-KW"/>
</dbReference>
<reference evidence="7" key="1">
    <citation type="submission" date="2018-05" db="EMBL/GenBank/DDBJ databases">
        <authorList>
            <person name="Lanie J.A."/>
            <person name="Ng W.-L."/>
            <person name="Kazmierczak K.M."/>
            <person name="Andrzejewski T.M."/>
            <person name="Davidsen T.M."/>
            <person name="Wayne K.J."/>
            <person name="Tettelin H."/>
            <person name="Glass J.I."/>
            <person name="Rusch D."/>
            <person name="Podicherti R."/>
            <person name="Tsui H.-C.T."/>
            <person name="Winkler M.E."/>
        </authorList>
    </citation>
    <scope>NUCLEOTIDE SEQUENCE</scope>
</reference>
<dbReference type="Gene3D" id="2.40.30.10">
    <property type="entry name" value="Translation factors"/>
    <property type="match status" value="2"/>
</dbReference>
<dbReference type="InterPro" id="IPR005225">
    <property type="entry name" value="Small_GTP-bd"/>
</dbReference>
<dbReference type="NCBIfam" id="TIGR00231">
    <property type="entry name" value="small_GTP"/>
    <property type="match status" value="1"/>
</dbReference>
<dbReference type="SUPFAM" id="SSF50447">
    <property type="entry name" value="Translation proteins"/>
    <property type="match status" value="2"/>
</dbReference>
<dbReference type="InterPro" id="IPR000795">
    <property type="entry name" value="T_Tr_GTP-bd_dom"/>
</dbReference>
<dbReference type="SUPFAM" id="SSF52540">
    <property type="entry name" value="P-loop containing nucleoside triphosphate hydrolases"/>
    <property type="match status" value="1"/>
</dbReference>
<dbReference type="EMBL" id="UINC01003307">
    <property type="protein sequence ID" value="SVA05166.1"/>
    <property type="molecule type" value="Genomic_DNA"/>
</dbReference>
<feature type="non-terminal residue" evidence="7">
    <location>
        <position position="555"/>
    </location>
</feature>
<dbReference type="Gene3D" id="3.40.50.10050">
    <property type="entry name" value="Translation initiation factor IF- 2, domain 3"/>
    <property type="match status" value="1"/>
</dbReference>
<dbReference type="PANTHER" id="PTHR43381">
    <property type="entry name" value="TRANSLATION INITIATION FACTOR IF-2-RELATED"/>
    <property type="match status" value="1"/>
</dbReference>
<dbReference type="CDD" id="cd03702">
    <property type="entry name" value="IF2_mtIF2_II"/>
    <property type="match status" value="1"/>
</dbReference>
<dbReference type="InterPro" id="IPR027417">
    <property type="entry name" value="P-loop_NTPase"/>
</dbReference>
<keyword evidence="5" id="KW-0342">GTP-binding</keyword>
<dbReference type="InterPro" id="IPR023115">
    <property type="entry name" value="TIF_IF2_dom3"/>
</dbReference>
<dbReference type="InterPro" id="IPR044145">
    <property type="entry name" value="IF2_II"/>
</dbReference>
<dbReference type="AlphaFoldDB" id="A0A381SMC9"/>
<feature type="domain" description="Tr-type G" evidence="6">
    <location>
        <begin position="98"/>
        <end position="265"/>
    </location>
</feature>
<dbReference type="CDD" id="cd01887">
    <property type="entry name" value="IF2_eIF5B"/>
    <property type="match status" value="1"/>
</dbReference>
<keyword evidence="3" id="KW-0547">Nucleotide-binding</keyword>
<feature type="non-terminal residue" evidence="7">
    <location>
        <position position="1"/>
    </location>
</feature>
<keyword evidence="4" id="KW-0648">Protein biosynthesis</keyword>
<dbReference type="PROSITE" id="PS51722">
    <property type="entry name" value="G_TR_2"/>
    <property type="match status" value="1"/>
</dbReference>
<dbReference type="Pfam" id="PF00009">
    <property type="entry name" value="GTP_EFTU"/>
    <property type="match status" value="1"/>
</dbReference>
<dbReference type="Pfam" id="PF11987">
    <property type="entry name" value="IF-2"/>
    <property type="match status" value="1"/>
</dbReference>